<dbReference type="SMART" id="SM00421">
    <property type="entry name" value="HTH_LUXR"/>
    <property type="match status" value="1"/>
</dbReference>
<dbReference type="EMBL" id="UOGC01000104">
    <property type="protein sequence ID" value="VAX20355.1"/>
    <property type="molecule type" value="Genomic_DNA"/>
</dbReference>
<keyword evidence="1" id="KW-0805">Transcription regulation</keyword>
<evidence type="ECO:0000259" key="4">
    <source>
        <dbReference type="PROSITE" id="PS50043"/>
    </source>
</evidence>
<name>A0A3B1CN82_9ZZZZ</name>
<dbReference type="GO" id="GO:0006355">
    <property type="term" value="P:regulation of DNA-templated transcription"/>
    <property type="evidence" value="ECO:0007669"/>
    <property type="project" value="InterPro"/>
</dbReference>
<dbReference type="PANTHER" id="PTHR44688:SF16">
    <property type="entry name" value="DNA-BINDING TRANSCRIPTIONAL ACTIVATOR DEVR_DOSR"/>
    <property type="match status" value="1"/>
</dbReference>
<sequence>MKKKGKSADLISNNMWKKIWSLQGKIFQAQDKKEAVKTFFNEIGKIIPYNSAVYFPVDIPTQVPCPTDHIAFNLPDYAEAGEKYGKFYYALDPLKDLSLPSNINKPAKTTDFVPPNKITEGEYYNDFLKPLGIAYNLGCQVGFNGRSVGALGFHRGLDDKDFTERDKIILAHLAPPLAYALYNLDFTGQMSNTLRKIKKRAGDVTGAEQVAAWFFNGNFEVMSKSVEAQKLMEEWVYDKHKNHVDIEAFPKPIIDILRKITQQNPARNDEKSANKLLLEINGKNYLFTAMLMTQNKKKACARAILLTAESMSKREKTFDLYPSFNFTPREEEISALLVQGFKNGEVAEQLCISVNTVKGHLKSIFEKTRVDNRTALISLLFMSSRAK</sequence>
<protein>
    <recommendedName>
        <fullName evidence="4">HTH luxR-type domain-containing protein</fullName>
    </recommendedName>
</protein>
<accession>A0A3B1CN82</accession>
<dbReference type="CDD" id="cd06170">
    <property type="entry name" value="LuxR_C_like"/>
    <property type="match status" value="1"/>
</dbReference>
<evidence type="ECO:0000256" key="2">
    <source>
        <dbReference type="ARBA" id="ARBA00023125"/>
    </source>
</evidence>
<dbReference type="SUPFAM" id="SSF46894">
    <property type="entry name" value="C-terminal effector domain of the bipartite response regulators"/>
    <property type="match status" value="1"/>
</dbReference>
<organism evidence="5">
    <name type="scientific">hydrothermal vent metagenome</name>
    <dbReference type="NCBI Taxonomy" id="652676"/>
    <lineage>
        <taxon>unclassified sequences</taxon>
        <taxon>metagenomes</taxon>
        <taxon>ecological metagenomes</taxon>
    </lineage>
</organism>
<dbReference type="PROSITE" id="PS50043">
    <property type="entry name" value="HTH_LUXR_2"/>
    <property type="match status" value="1"/>
</dbReference>
<evidence type="ECO:0000256" key="1">
    <source>
        <dbReference type="ARBA" id="ARBA00023015"/>
    </source>
</evidence>
<dbReference type="InterPro" id="IPR016032">
    <property type="entry name" value="Sig_transdc_resp-reg_C-effctor"/>
</dbReference>
<keyword evidence="2" id="KW-0238">DNA-binding</keyword>
<evidence type="ECO:0000256" key="3">
    <source>
        <dbReference type="ARBA" id="ARBA00023163"/>
    </source>
</evidence>
<dbReference type="PANTHER" id="PTHR44688">
    <property type="entry name" value="DNA-BINDING TRANSCRIPTIONAL ACTIVATOR DEVR_DOSR"/>
    <property type="match status" value="1"/>
</dbReference>
<dbReference type="PROSITE" id="PS00622">
    <property type="entry name" value="HTH_LUXR_1"/>
    <property type="match status" value="1"/>
</dbReference>
<keyword evidence="3" id="KW-0804">Transcription</keyword>
<dbReference type="InterPro" id="IPR036388">
    <property type="entry name" value="WH-like_DNA-bd_sf"/>
</dbReference>
<dbReference type="InterPro" id="IPR000792">
    <property type="entry name" value="Tscrpt_reg_LuxR_C"/>
</dbReference>
<evidence type="ECO:0000313" key="5">
    <source>
        <dbReference type="EMBL" id="VAX20355.1"/>
    </source>
</evidence>
<feature type="domain" description="HTH luxR-type" evidence="4">
    <location>
        <begin position="319"/>
        <end position="384"/>
    </location>
</feature>
<dbReference type="Gene3D" id="1.10.10.10">
    <property type="entry name" value="Winged helix-like DNA-binding domain superfamily/Winged helix DNA-binding domain"/>
    <property type="match status" value="1"/>
</dbReference>
<dbReference type="Pfam" id="PF00196">
    <property type="entry name" value="GerE"/>
    <property type="match status" value="1"/>
</dbReference>
<dbReference type="PRINTS" id="PR00038">
    <property type="entry name" value="HTHLUXR"/>
</dbReference>
<dbReference type="GO" id="GO:0003677">
    <property type="term" value="F:DNA binding"/>
    <property type="evidence" value="ECO:0007669"/>
    <property type="project" value="UniProtKB-KW"/>
</dbReference>
<gene>
    <name evidence="5" type="ORF">MNBD_NITROSPINAE01-1913</name>
</gene>
<proteinExistence type="predicted"/>
<reference evidence="5" key="1">
    <citation type="submission" date="2018-06" db="EMBL/GenBank/DDBJ databases">
        <authorList>
            <person name="Zhirakovskaya E."/>
        </authorList>
    </citation>
    <scope>NUCLEOTIDE SEQUENCE</scope>
</reference>
<dbReference type="AlphaFoldDB" id="A0A3B1CN82"/>